<organism evidence="1 2">
    <name type="scientific">Acaulospora morrowiae</name>
    <dbReference type="NCBI Taxonomy" id="94023"/>
    <lineage>
        <taxon>Eukaryota</taxon>
        <taxon>Fungi</taxon>
        <taxon>Fungi incertae sedis</taxon>
        <taxon>Mucoromycota</taxon>
        <taxon>Glomeromycotina</taxon>
        <taxon>Glomeromycetes</taxon>
        <taxon>Diversisporales</taxon>
        <taxon>Acaulosporaceae</taxon>
        <taxon>Acaulospora</taxon>
    </lineage>
</organism>
<dbReference type="EMBL" id="CAJVPV010022200">
    <property type="protein sequence ID" value="CAG8720182.1"/>
    <property type="molecule type" value="Genomic_DNA"/>
</dbReference>
<keyword evidence="2" id="KW-1185">Reference proteome</keyword>
<gene>
    <name evidence="1" type="ORF">AMORRO_LOCUS13290</name>
</gene>
<comment type="caution">
    <text evidence="1">The sequence shown here is derived from an EMBL/GenBank/DDBJ whole genome shotgun (WGS) entry which is preliminary data.</text>
</comment>
<evidence type="ECO:0000313" key="2">
    <source>
        <dbReference type="Proteomes" id="UP000789342"/>
    </source>
</evidence>
<reference evidence="1" key="1">
    <citation type="submission" date="2021-06" db="EMBL/GenBank/DDBJ databases">
        <authorList>
            <person name="Kallberg Y."/>
            <person name="Tangrot J."/>
            <person name="Rosling A."/>
        </authorList>
    </citation>
    <scope>NUCLEOTIDE SEQUENCE</scope>
    <source>
        <strain evidence="1">CL551</strain>
    </source>
</reference>
<feature type="non-terminal residue" evidence="1">
    <location>
        <position position="1"/>
    </location>
</feature>
<evidence type="ECO:0000313" key="1">
    <source>
        <dbReference type="EMBL" id="CAG8720182.1"/>
    </source>
</evidence>
<proteinExistence type="predicted"/>
<dbReference type="Proteomes" id="UP000789342">
    <property type="component" value="Unassembled WGS sequence"/>
</dbReference>
<name>A0A9N9I3S0_9GLOM</name>
<sequence length="262" mass="30051">MSVDYLQTKMHNFLINAEERHININATSVVHQGLEENPWIPQNELREIVNRIFEDAFEGVSTLYDLGKLKRDTGLLYQSLLSDLNAISITNLSWKDPLASQVISDESEFVKKLPEFKKKDLWKFVLDFNGYQIKMNLAKFIHDGIWKESNEDIRPFSSELAKTLNEGTYQSIVIVSVIRTTLKNLPIGDSFFISTSEKQSIASANRKGSTKKDDDKIKLWRETNDGLYWIRQSLKPDKDQFGIVGIQVAGSVLHLNLLVRDM</sequence>
<dbReference type="AlphaFoldDB" id="A0A9N9I3S0"/>
<accession>A0A9N9I3S0</accession>
<protein>
    <submittedName>
        <fullName evidence="1">16717_t:CDS:1</fullName>
    </submittedName>
</protein>